<organism evidence="1 2">
    <name type="scientific">Trinickia dabaoshanensis</name>
    <dbReference type="NCBI Taxonomy" id="564714"/>
    <lineage>
        <taxon>Bacteria</taxon>
        <taxon>Pseudomonadati</taxon>
        <taxon>Pseudomonadota</taxon>
        <taxon>Betaproteobacteria</taxon>
        <taxon>Burkholderiales</taxon>
        <taxon>Burkholderiaceae</taxon>
        <taxon>Trinickia</taxon>
    </lineage>
</organism>
<keyword evidence="2" id="KW-1185">Reference proteome</keyword>
<proteinExistence type="predicted"/>
<evidence type="ECO:0000313" key="1">
    <source>
        <dbReference type="EMBL" id="PMS14712.1"/>
    </source>
</evidence>
<evidence type="ECO:0008006" key="3">
    <source>
        <dbReference type="Google" id="ProtNLM"/>
    </source>
</evidence>
<dbReference type="Proteomes" id="UP000235616">
    <property type="component" value="Unassembled WGS sequence"/>
</dbReference>
<dbReference type="Pfam" id="PF12087">
    <property type="entry name" value="DUF3564"/>
    <property type="match status" value="1"/>
</dbReference>
<dbReference type="OrthoDB" id="9130024at2"/>
<dbReference type="EMBL" id="PNYA01000041">
    <property type="protein sequence ID" value="PMS14712.1"/>
    <property type="molecule type" value="Genomic_DNA"/>
</dbReference>
<dbReference type="InterPro" id="IPR021947">
    <property type="entry name" value="DUF3564"/>
</dbReference>
<name>A0A2N7VC31_9BURK</name>
<comment type="caution">
    <text evidence="1">The sequence shown here is derived from an EMBL/GenBank/DDBJ whole genome shotgun (WGS) entry which is preliminary data.</text>
</comment>
<accession>A0A2N7VC31</accession>
<protein>
    <recommendedName>
        <fullName evidence="3">DUF3564 domain-containing protein</fullName>
    </recommendedName>
</protein>
<gene>
    <name evidence="1" type="ORF">C0Z18_30520</name>
</gene>
<dbReference type="RefSeq" id="WP_102649186.1">
    <property type="nucleotide sequence ID" value="NZ_PNYA01000041.1"/>
</dbReference>
<reference evidence="1 2" key="1">
    <citation type="submission" date="2018-01" db="EMBL/GenBank/DDBJ databases">
        <title>Whole genome analyses suggest that Burkholderia sensu lato contains two further novel genera in the rhizoxinica-symbiotica group Mycetohabitans gen. nov., and Trinickia gen. nov.: implications for the evolution of diazotrophy and nodulation in the Burkholderiaceae.</title>
        <authorList>
            <person name="Estrada-de los Santos P."/>
            <person name="Palmer M."/>
            <person name="Chavez-Ramirez B."/>
            <person name="Beukes C."/>
            <person name="Steenkamp E.T."/>
            <person name="Hirsch A.M."/>
            <person name="Manyaka P."/>
            <person name="Maluk M."/>
            <person name="Lafos M."/>
            <person name="Crook M."/>
            <person name="Gross E."/>
            <person name="Simon M.F."/>
            <person name="Bueno dos Reis Junior F."/>
            <person name="Poole P.S."/>
            <person name="Venter S.N."/>
            <person name="James E.K."/>
        </authorList>
    </citation>
    <scope>NUCLEOTIDE SEQUENCE [LARGE SCALE GENOMIC DNA]</scope>
    <source>
        <strain evidence="1 2">GIMN1.004</strain>
    </source>
</reference>
<sequence>MRITIHLSTFEQTNPCAYAIVWIDRDAQRWSRESHFGLDLPTWGVVHTRPGVTLLCGPHDGVPLCELDGLEMDDPGGPFEGEAGSAHLCGEKARGHWHVQCIDEELALPEHSLFADEEGL</sequence>
<evidence type="ECO:0000313" key="2">
    <source>
        <dbReference type="Proteomes" id="UP000235616"/>
    </source>
</evidence>
<dbReference type="AlphaFoldDB" id="A0A2N7VC31"/>